<comment type="caution">
    <text evidence="4">The sequence shown here is derived from an EMBL/GenBank/DDBJ whole genome shotgun (WGS) entry which is preliminary data.</text>
</comment>
<organism evidence="4 5">
    <name type="scientific">Penicillium chermesinum</name>
    <dbReference type="NCBI Taxonomy" id="63820"/>
    <lineage>
        <taxon>Eukaryota</taxon>
        <taxon>Fungi</taxon>
        <taxon>Dikarya</taxon>
        <taxon>Ascomycota</taxon>
        <taxon>Pezizomycotina</taxon>
        <taxon>Eurotiomycetes</taxon>
        <taxon>Eurotiomycetidae</taxon>
        <taxon>Eurotiales</taxon>
        <taxon>Aspergillaceae</taxon>
        <taxon>Penicillium</taxon>
    </lineage>
</organism>
<evidence type="ECO:0000313" key="4">
    <source>
        <dbReference type="EMBL" id="KAJ5226284.1"/>
    </source>
</evidence>
<accession>A0A9W9NX53</accession>
<protein>
    <recommendedName>
        <fullName evidence="6">Orotidine 5'-phosphate decarboxylase</fullName>
    </recommendedName>
</protein>
<feature type="region of interest" description="Disordered" evidence="3">
    <location>
        <begin position="179"/>
        <end position="199"/>
    </location>
</feature>
<dbReference type="OrthoDB" id="10263753at2759"/>
<evidence type="ECO:0000256" key="2">
    <source>
        <dbReference type="ARBA" id="ARBA00022975"/>
    </source>
</evidence>
<dbReference type="PANTHER" id="PTHR19278:SF9">
    <property type="entry name" value="URIDINE 5'-MONOPHOSPHATE SYNTHASE"/>
    <property type="match status" value="1"/>
</dbReference>
<dbReference type="EMBL" id="JAPQKS010000005">
    <property type="protein sequence ID" value="KAJ5226284.1"/>
    <property type="molecule type" value="Genomic_DNA"/>
</dbReference>
<dbReference type="GO" id="GO:0004588">
    <property type="term" value="F:orotate phosphoribosyltransferase activity"/>
    <property type="evidence" value="ECO:0007669"/>
    <property type="project" value="TreeGrafter"/>
</dbReference>
<proteinExistence type="predicted"/>
<reference evidence="4" key="1">
    <citation type="submission" date="2022-11" db="EMBL/GenBank/DDBJ databases">
        <authorList>
            <person name="Petersen C."/>
        </authorList>
    </citation>
    <scope>NUCLEOTIDE SEQUENCE</scope>
    <source>
        <strain evidence="4">IBT 19713</strain>
    </source>
</reference>
<dbReference type="Gene3D" id="3.20.20.70">
    <property type="entry name" value="Aldolase class I"/>
    <property type="match status" value="1"/>
</dbReference>
<evidence type="ECO:0000313" key="5">
    <source>
        <dbReference type="Proteomes" id="UP001150941"/>
    </source>
</evidence>
<reference evidence="4" key="2">
    <citation type="journal article" date="2023" name="IMA Fungus">
        <title>Comparative genomic study of the Penicillium genus elucidates a diverse pangenome and 15 lateral gene transfer events.</title>
        <authorList>
            <person name="Petersen C."/>
            <person name="Sorensen T."/>
            <person name="Nielsen M.R."/>
            <person name="Sondergaard T.E."/>
            <person name="Sorensen J.L."/>
            <person name="Fitzpatrick D.A."/>
            <person name="Frisvad J.C."/>
            <person name="Nielsen K.L."/>
        </authorList>
    </citation>
    <scope>NUCLEOTIDE SEQUENCE</scope>
    <source>
        <strain evidence="4">IBT 19713</strain>
    </source>
</reference>
<name>A0A9W9NX53_9EURO</name>
<keyword evidence="2" id="KW-0665">Pyrimidine biosynthesis</keyword>
<evidence type="ECO:0000256" key="3">
    <source>
        <dbReference type="SAM" id="MobiDB-lite"/>
    </source>
</evidence>
<dbReference type="RefSeq" id="XP_058329695.1">
    <property type="nucleotide sequence ID" value="XM_058476805.1"/>
</dbReference>
<dbReference type="GO" id="GO:0006222">
    <property type="term" value="P:UMP biosynthetic process"/>
    <property type="evidence" value="ECO:0007669"/>
    <property type="project" value="TreeGrafter"/>
</dbReference>
<dbReference type="AlphaFoldDB" id="A0A9W9NX53"/>
<dbReference type="InterPro" id="IPR013785">
    <property type="entry name" value="Aldolase_TIM"/>
</dbReference>
<keyword evidence="5" id="KW-1185">Reference proteome</keyword>
<dbReference type="Proteomes" id="UP001150941">
    <property type="component" value="Unassembled WGS sequence"/>
</dbReference>
<sequence length="411" mass="45186">MPLDGASKNPILDYIQKLPETKKSLPFGVPTCVMASHLITTSAALVQLAADLGPYIAVLAVQAEIIDDWTQETTDELTFYAKKHGFILWEASRVLNSTLNLMGRLAAHHDSLATLADIIKRNYTNGAIRNAQWAGLASAWAPGVPVDHQEKDLLIPTLRRAAREAVATTVKTIQTEISADLSESSHEEEEELQLSPQVSTGWSEFSQENMGSALRKSSTISVTTETITMQPHVQPDEGIAPAPLLSRGIAICLPCDKESAFTSEYRKASIAAACANPDFVIGFLSAEPYFAQDRPRNLRELIIGDDVDDAQHKEGQEVFSTTPHFLELERPIALFSFVPYEIAYAYDMEVNQAPKEDPPDDARPASVKKLFTVMERVMAVREENRKKQAAPNDASKLPGPSIFHIPVNLIP</sequence>
<dbReference type="GO" id="GO:0019856">
    <property type="term" value="P:pyrimidine nucleobase biosynthetic process"/>
    <property type="evidence" value="ECO:0007669"/>
    <property type="project" value="TreeGrafter"/>
</dbReference>
<dbReference type="GeneID" id="83204108"/>
<evidence type="ECO:0000256" key="1">
    <source>
        <dbReference type="ARBA" id="ARBA00004725"/>
    </source>
</evidence>
<dbReference type="PANTHER" id="PTHR19278">
    <property type="entry name" value="OROTATE PHOSPHORIBOSYLTRANSFERASE"/>
    <property type="match status" value="1"/>
</dbReference>
<evidence type="ECO:0008006" key="6">
    <source>
        <dbReference type="Google" id="ProtNLM"/>
    </source>
</evidence>
<comment type="pathway">
    <text evidence="1">Pyrimidine metabolism; UMP biosynthesis via de novo pathway.</text>
</comment>
<gene>
    <name evidence="4" type="ORF">N7468_007509</name>
</gene>